<evidence type="ECO:0008006" key="3">
    <source>
        <dbReference type="Google" id="ProtNLM"/>
    </source>
</evidence>
<proteinExistence type="predicted"/>
<dbReference type="EMBL" id="BAAANT010000012">
    <property type="protein sequence ID" value="GAA2141589.1"/>
    <property type="molecule type" value="Genomic_DNA"/>
</dbReference>
<accession>A0ABN2ZFU8</accession>
<organism evidence="1 2">
    <name type="scientific">Kitasatospora kazusensis</name>
    <dbReference type="NCBI Taxonomy" id="407974"/>
    <lineage>
        <taxon>Bacteria</taxon>
        <taxon>Bacillati</taxon>
        <taxon>Actinomycetota</taxon>
        <taxon>Actinomycetes</taxon>
        <taxon>Kitasatosporales</taxon>
        <taxon>Streptomycetaceae</taxon>
        <taxon>Kitasatospora</taxon>
    </lineage>
</organism>
<dbReference type="Proteomes" id="UP001422759">
    <property type="component" value="Unassembled WGS sequence"/>
</dbReference>
<reference evidence="1 2" key="1">
    <citation type="journal article" date="2019" name="Int. J. Syst. Evol. Microbiol.">
        <title>The Global Catalogue of Microorganisms (GCM) 10K type strain sequencing project: providing services to taxonomists for standard genome sequencing and annotation.</title>
        <authorList>
            <consortium name="The Broad Institute Genomics Platform"/>
            <consortium name="The Broad Institute Genome Sequencing Center for Infectious Disease"/>
            <person name="Wu L."/>
            <person name="Ma J."/>
        </authorList>
    </citation>
    <scope>NUCLEOTIDE SEQUENCE [LARGE SCALE GENOMIC DNA]</scope>
    <source>
        <strain evidence="1 2">JCM 14560</strain>
    </source>
</reference>
<comment type="caution">
    <text evidence="1">The sequence shown here is derived from an EMBL/GenBank/DDBJ whole genome shotgun (WGS) entry which is preliminary data.</text>
</comment>
<gene>
    <name evidence="1" type="ORF">GCM10009760_25910</name>
</gene>
<name>A0ABN2ZFU8_9ACTN</name>
<evidence type="ECO:0000313" key="2">
    <source>
        <dbReference type="Proteomes" id="UP001422759"/>
    </source>
</evidence>
<sequence>MAGPAQLTYDPARRQVFAGPTQANATATGVQNPANAAYTVADQTALAATVQQLTATVNVLLAALRTANILDS</sequence>
<keyword evidence="2" id="KW-1185">Reference proteome</keyword>
<evidence type="ECO:0000313" key="1">
    <source>
        <dbReference type="EMBL" id="GAA2141589.1"/>
    </source>
</evidence>
<protein>
    <recommendedName>
        <fullName evidence="3">Head fiber protein</fullName>
    </recommendedName>
</protein>